<organism evidence="1 2">
    <name type="scientific">Novipirellula galeiformis</name>
    <dbReference type="NCBI Taxonomy" id="2528004"/>
    <lineage>
        <taxon>Bacteria</taxon>
        <taxon>Pseudomonadati</taxon>
        <taxon>Planctomycetota</taxon>
        <taxon>Planctomycetia</taxon>
        <taxon>Pirellulales</taxon>
        <taxon>Pirellulaceae</taxon>
        <taxon>Novipirellula</taxon>
    </lineage>
</organism>
<accession>A0A5C6BS10</accession>
<name>A0A5C6BS10_9BACT</name>
<evidence type="ECO:0000313" key="2">
    <source>
        <dbReference type="Proteomes" id="UP000316304"/>
    </source>
</evidence>
<gene>
    <name evidence="1" type="ORF">Pla52o_55770</name>
</gene>
<dbReference type="AlphaFoldDB" id="A0A5C6BS10"/>
<proteinExistence type="predicted"/>
<evidence type="ECO:0000313" key="1">
    <source>
        <dbReference type="EMBL" id="TWU15040.1"/>
    </source>
</evidence>
<dbReference type="EMBL" id="SJPT01000016">
    <property type="protein sequence ID" value="TWU15040.1"/>
    <property type="molecule type" value="Genomic_DNA"/>
</dbReference>
<reference evidence="1 2" key="1">
    <citation type="submission" date="2019-02" db="EMBL/GenBank/DDBJ databases">
        <title>Deep-cultivation of Planctomycetes and their phenomic and genomic characterization uncovers novel biology.</title>
        <authorList>
            <person name="Wiegand S."/>
            <person name="Jogler M."/>
            <person name="Boedeker C."/>
            <person name="Pinto D."/>
            <person name="Vollmers J."/>
            <person name="Rivas-Marin E."/>
            <person name="Kohn T."/>
            <person name="Peeters S.H."/>
            <person name="Heuer A."/>
            <person name="Rast P."/>
            <person name="Oberbeckmann S."/>
            <person name="Bunk B."/>
            <person name="Jeske O."/>
            <person name="Meyerdierks A."/>
            <person name="Storesund J.E."/>
            <person name="Kallscheuer N."/>
            <person name="Luecker S."/>
            <person name="Lage O.M."/>
            <person name="Pohl T."/>
            <person name="Merkel B.J."/>
            <person name="Hornburger P."/>
            <person name="Mueller R.-W."/>
            <person name="Bruemmer F."/>
            <person name="Labrenz M."/>
            <person name="Spormann A.M."/>
            <person name="Op Den Camp H."/>
            <person name="Overmann J."/>
            <person name="Amann R."/>
            <person name="Jetten M.S.M."/>
            <person name="Mascher T."/>
            <person name="Medema M.H."/>
            <person name="Devos D.P."/>
            <person name="Kaster A.-K."/>
            <person name="Ovreas L."/>
            <person name="Rohde M."/>
            <person name="Galperin M.Y."/>
            <person name="Jogler C."/>
        </authorList>
    </citation>
    <scope>NUCLEOTIDE SEQUENCE [LARGE SCALE GENOMIC DNA]</scope>
    <source>
        <strain evidence="1 2">Pla52o</strain>
    </source>
</reference>
<dbReference type="Proteomes" id="UP000316304">
    <property type="component" value="Unassembled WGS sequence"/>
</dbReference>
<comment type="caution">
    <text evidence="1">The sequence shown here is derived from an EMBL/GenBank/DDBJ whole genome shotgun (WGS) entry which is preliminary data.</text>
</comment>
<keyword evidence="2" id="KW-1185">Reference proteome</keyword>
<protein>
    <submittedName>
        <fullName evidence="1">Uncharacterized protein</fullName>
    </submittedName>
</protein>
<sequence>MFKGFVQEARGSEIGLSINYLSFALTSQSSSLPSRSVR</sequence>